<dbReference type="Proteomes" id="UP000233293">
    <property type="component" value="Unassembled WGS sequence"/>
</dbReference>
<evidence type="ECO:0000256" key="9">
    <source>
        <dbReference type="ARBA" id="ARBA00023065"/>
    </source>
</evidence>
<keyword evidence="6 14" id="KW-0812">Transmembrane</keyword>
<dbReference type="EMBL" id="PIUM01000002">
    <property type="protein sequence ID" value="PKU26134.1"/>
    <property type="molecule type" value="Genomic_DNA"/>
</dbReference>
<organism evidence="18 19">
    <name type="scientific">Telmatospirillum siberiense</name>
    <dbReference type="NCBI Taxonomy" id="382514"/>
    <lineage>
        <taxon>Bacteria</taxon>
        <taxon>Pseudomonadati</taxon>
        <taxon>Pseudomonadota</taxon>
        <taxon>Alphaproteobacteria</taxon>
        <taxon>Rhodospirillales</taxon>
        <taxon>Rhodospirillaceae</taxon>
        <taxon>Telmatospirillum</taxon>
    </lineage>
</organism>
<dbReference type="RefSeq" id="WP_101249095.1">
    <property type="nucleotide sequence ID" value="NZ_PIUM01000002.1"/>
</dbReference>
<evidence type="ECO:0000256" key="12">
    <source>
        <dbReference type="ARBA" id="ARBA00023170"/>
    </source>
</evidence>
<dbReference type="GO" id="GO:0015344">
    <property type="term" value="F:siderophore uptake transmembrane transporter activity"/>
    <property type="evidence" value="ECO:0007669"/>
    <property type="project" value="TreeGrafter"/>
</dbReference>
<comment type="subcellular location">
    <subcellularLocation>
        <location evidence="1 14">Cell outer membrane</location>
        <topology evidence="1 14">Multi-pass membrane protein</topology>
    </subcellularLocation>
</comment>
<dbReference type="InterPro" id="IPR012910">
    <property type="entry name" value="Plug_dom"/>
</dbReference>
<dbReference type="InterPro" id="IPR000531">
    <property type="entry name" value="Beta-barrel_TonB"/>
</dbReference>
<evidence type="ECO:0000256" key="1">
    <source>
        <dbReference type="ARBA" id="ARBA00004571"/>
    </source>
</evidence>
<dbReference type="CDD" id="cd01347">
    <property type="entry name" value="ligand_gated_channel"/>
    <property type="match status" value="1"/>
</dbReference>
<dbReference type="Pfam" id="PF07715">
    <property type="entry name" value="Plug"/>
    <property type="match status" value="1"/>
</dbReference>
<dbReference type="InterPro" id="IPR036942">
    <property type="entry name" value="Beta-barrel_TonB_sf"/>
</dbReference>
<dbReference type="InterPro" id="IPR010105">
    <property type="entry name" value="TonB_sidphr_rcpt"/>
</dbReference>
<dbReference type="NCBIfam" id="TIGR01783">
    <property type="entry name" value="TonB-siderophor"/>
    <property type="match status" value="1"/>
</dbReference>
<evidence type="ECO:0000256" key="3">
    <source>
        <dbReference type="ARBA" id="ARBA00022448"/>
    </source>
</evidence>
<evidence type="ECO:0000256" key="14">
    <source>
        <dbReference type="PROSITE-ProRule" id="PRU01360"/>
    </source>
</evidence>
<dbReference type="AlphaFoldDB" id="A0A2N3Q0G0"/>
<accession>A0A2N3Q0G0</accession>
<evidence type="ECO:0000256" key="13">
    <source>
        <dbReference type="ARBA" id="ARBA00023237"/>
    </source>
</evidence>
<evidence type="ECO:0000256" key="15">
    <source>
        <dbReference type="RuleBase" id="RU003357"/>
    </source>
</evidence>
<keyword evidence="12 18" id="KW-0675">Receptor</keyword>
<keyword evidence="7" id="KW-0732">Signal</keyword>
<keyword evidence="10 15" id="KW-0798">TonB box</keyword>
<evidence type="ECO:0000256" key="11">
    <source>
        <dbReference type="ARBA" id="ARBA00023136"/>
    </source>
</evidence>
<dbReference type="Gene3D" id="2.40.170.20">
    <property type="entry name" value="TonB-dependent receptor, beta-barrel domain"/>
    <property type="match status" value="1"/>
</dbReference>
<evidence type="ECO:0000256" key="16">
    <source>
        <dbReference type="SAM" id="MobiDB-lite"/>
    </source>
</evidence>
<evidence type="ECO:0000259" key="17">
    <source>
        <dbReference type="SMART" id="SM00965"/>
    </source>
</evidence>
<dbReference type="GO" id="GO:0015891">
    <property type="term" value="P:siderophore transport"/>
    <property type="evidence" value="ECO:0007669"/>
    <property type="project" value="InterPro"/>
</dbReference>
<dbReference type="Pfam" id="PF07660">
    <property type="entry name" value="STN"/>
    <property type="match status" value="1"/>
</dbReference>
<evidence type="ECO:0000256" key="5">
    <source>
        <dbReference type="ARBA" id="ARBA00022496"/>
    </source>
</evidence>
<keyword evidence="3 14" id="KW-0813">Transport</keyword>
<dbReference type="GO" id="GO:0009279">
    <property type="term" value="C:cell outer membrane"/>
    <property type="evidence" value="ECO:0007669"/>
    <property type="project" value="UniProtKB-SubCell"/>
</dbReference>
<proteinExistence type="inferred from homology"/>
<dbReference type="InterPro" id="IPR039426">
    <property type="entry name" value="TonB-dep_rcpt-like"/>
</dbReference>
<evidence type="ECO:0000313" key="18">
    <source>
        <dbReference type="EMBL" id="PKU26134.1"/>
    </source>
</evidence>
<keyword evidence="11 14" id="KW-0472">Membrane</keyword>
<dbReference type="SMART" id="SM00965">
    <property type="entry name" value="STN"/>
    <property type="match status" value="1"/>
</dbReference>
<sequence length="807" mass="87318">MTMLFETASGDRRRTFSRLAALMISTALAAGAFGVSALAQQSESPQAGQGRPSRGFDIPPQSLTEGLTAFGRQSGWQVSVHGDLIQGVSTPGVSGTMSPEQALGRLLAGTGFSYSLSDGNTVTLQKLPSTSGAIPLDPVSVEGRDGAGETAWGPVPGYVAKRSAGATKTDTPIIETPQSISVITAEQIADRKAETVEDAVAYTAGVRVGSSGFDPRFDQISIRGFEVTSTADYLDGLRQPNTTWLSYYGTEPYDLERVEVVKGPASVLYGQISPGGLVNRVSKRPGEEALREVELQAGNNDRYQGQFDLGGKASQDGEILYRLVGVARDAGTDIEWIDDDTRFLAPSVTWRPSAETHLTVLTQYQYKRTAGSPRPYQSGSQLTKFWSGDEHFDKLEQTQYTAGYEFEHAFDDRLTFRQNARYGNVDTVNQYTASSDSGDGHTLNRTAYGVYEAMQSVALDNQLQMRFATGPVRHTLLAGQDYMWQDSHVLYAWGAAPSIDILAPDHDQFIARPANVAANQNIGANLVGLYAQDQLEVGHWRLTGGVRHDWADATTRDNLEHLEVSQNDGATTGRAGLLYLTDSGFAPFASYATSFMPEFGLDANGRAFKPTEGKQYEAGVKYQPPGSNSLVTAALYHLTKSNVKTTDPVDPLNSVQTGEQRSRGLELEGVADLRTGLKLLGSYTFTDAKVTKSNDVDLGKRPVTVPRHMASLWADYTPSSGTLAGLGGGAGVRWVGSSYDDLANTRKNDPYTQLDAVIHYDLAGTATGTRLALNVGNLTDERYVTCESGYCYRGQGRTVIGSIRYRW</sequence>
<protein>
    <submittedName>
        <fullName evidence="18">TonB-dependent siderophore receptor</fullName>
    </submittedName>
</protein>
<gene>
    <name evidence="18" type="ORF">CWS72_03120</name>
</gene>
<dbReference type="InterPro" id="IPR037066">
    <property type="entry name" value="Plug_dom_sf"/>
</dbReference>
<evidence type="ECO:0000313" key="19">
    <source>
        <dbReference type="Proteomes" id="UP000233293"/>
    </source>
</evidence>
<comment type="similarity">
    <text evidence="2 14 15">Belongs to the TonB-dependent receptor family.</text>
</comment>
<feature type="region of interest" description="Disordered" evidence="16">
    <location>
        <begin position="41"/>
        <end position="61"/>
    </location>
</feature>
<dbReference type="PANTHER" id="PTHR32552:SF68">
    <property type="entry name" value="FERRICHROME OUTER MEMBRANE TRANSPORTER_PHAGE RECEPTOR"/>
    <property type="match status" value="1"/>
</dbReference>
<dbReference type="FunFam" id="2.170.130.10:FF:000001">
    <property type="entry name" value="Catecholate siderophore TonB-dependent receptor"/>
    <property type="match status" value="1"/>
</dbReference>
<comment type="caution">
    <text evidence="18">The sequence shown here is derived from an EMBL/GenBank/DDBJ whole genome shotgun (WGS) entry which is preliminary data.</text>
</comment>
<dbReference type="Pfam" id="PF00593">
    <property type="entry name" value="TonB_dep_Rec_b-barrel"/>
    <property type="match status" value="1"/>
</dbReference>
<evidence type="ECO:0000256" key="10">
    <source>
        <dbReference type="ARBA" id="ARBA00023077"/>
    </source>
</evidence>
<keyword evidence="5" id="KW-0410">Iron transport</keyword>
<dbReference type="Gene3D" id="2.170.130.10">
    <property type="entry name" value="TonB-dependent receptor, plug domain"/>
    <property type="match status" value="1"/>
</dbReference>
<dbReference type="Gene3D" id="3.55.50.30">
    <property type="match status" value="1"/>
</dbReference>
<evidence type="ECO:0000256" key="7">
    <source>
        <dbReference type="ARBA" id="ARBA00022729"/>
    </source>
</evidence>
<dbReference type="PANTHER" id="PTHR32552">
    <property type="entry name" value="FERRICHROME IRON RECEPTOR-RELATED"/>
    <property type="match status" value="1"/>
</dbReference>
<dbReference type="InterPro" id="IPR011662">
    <property type="entry name" value="Secretin/TonB_short_N"/>
</dbReference>
<keyword evidence="19" id="KW-1185">Reference proteome</keyword>
<dbReference type="SUPFAM" id="SSF56935">
    <property type="entry name" value="Porins"/>
    <property type="match status" value="1"/>
</dbReference>
<dbReference type="GO" id="GO:0038023">
    <property type="term" value="F:signaling receptor activity"/>
    <property type="evidence" value="ECO:0007669"/>
    <property type="project" value="InterPro"/>
</dbReference>
<dbReference type="PROSITE" id="PS52016">
    <property type="entry name" value="TONB_DEPENDENT_REC_3"/>
    <property type="match status" value="1"/>
</dbReference>
<keyword evidence="4 14" id="KW-1134">Transmembrane beta strand</keyword>
<evidence type="ECO:0000256" key="4">
    <source>
        <dbReference type="ARBA" id="ARBA00022452"/>
    </source>
</evidence>
<evidence type="ECO:0000256" key="8">
    <source>
        <dbReference type="ARBA" id="ARBA00023004"/>
    </source>
</evidence>
<evidence type="ECO:0000256" key="2">
    <source>
        <dbReference type="ARBA" id="ARBA00009810"/>
    </source>
</evidence>
<keyword evidence="13 14" id="KW-0998">Cell outer membrane</keyword>
<keyword evidence="8" id="KW-0408">Iron</keyword>
<reference evidence="19" key="1">
    <citation type="submission" date="2017-12" db="EMBL/GenBank/DDBJ databases">
        <title>Draft genome sequence of Telmatospirillum siberiense 26-4b1T, an acidotolerant peatland alphaproteobacterium potentially involved in sulfur cycling.</title>
        <authorList>
            <person name="Hausmann B."/>
            <person name="Pjevac P."/>
            <person name="Schreck K."/>
            <person name="Herbold C.W."/>
            <person name="Daims H."/>
            <person name="Wagner M."/>
            <person name="Pester M."/>
            <person name="Loy A."/>
        </authorList>
    </citation>
    <scope>NUCLEOTIDE SEQUENCE [LARGE SCALE GENOMIC DNA]</scope>
    <source>
        <strain evidence="19">26-4b1</strain>
    </source>
</reference>
<name>A0A2N3Q0G0_9PROT</name>
<evidence type="ECO:0000256" key="6">
    <source>
        <dbReference type="ARBA" id="ARBA00022692"/>
    </source>
</evidence>
<dbReference type="FunFam" id="2.40.170.20:FF:000005">
    <property type="entry name" value="TonB-dependent siderophore receptor"/>
    <property type="match status" value="1"/>
</dbReference>
<feature type="domain" description="Secretin/TonB short N-terminal" evidence="17">
    <location>
        <begin position="76"/>
        <end position="127"/>
    </location>
</feature>
<dbReference type="OrthoDB" id="9760333at2"/>
<keyword evidence="9" id="KW-0406">Ion transport</keyword>